<comment type="caution">
    <text evidence="2">The sequence shown here is derived from an EMBL/GenBank/DDBJ whole genome shotgun (WGS) entry which is preliminary data.</text>
</comment>
<dbReference type="AlphaFoldDB" id="A0A8J3AAZ6"/>
<dbReference type="RefSeq" id="WP_130650211.1">
    <property type="nucleotide sequence ID" value="NZ_BMHA01000014.1"/>
</dbReference>
<gene>
    <name evidence="2" type="ORF">GCM10011354_32200</name>
</gene>
<proteinExistence type="predicted"/>
<evidence type="ECO:0000313" key="3">
    <source>
        <dbReference type="Proteomes" id="UP000650511"/>
    </source>
</evidence>
<feature type="region of interest" description="Disordered" evidence="1">
    <location>
        <begin position="1"/>
        <end position="29"/>
    </location>
</feature>
<name>A0A8J3AAZ6_9ACTN</name>
<accession>A0A8J3AAZ6</accession>
<evidence type="ECO:0000256" key="1">
    <source>
        <dbReference type="SAM" id="MobiDB-lite"/>
    </source>
</evidence>
<reference evidence="2" key="2">
    <citation type="submission" date="2020-09" db="EMBL/GenBank/DDBJ databases">
        <authorList>
            <person name="Sun Q."/>
            <person name="Zhou Y."/>
        </authorList>
    </citation>
    <scope>NUCLEOTIDE SEQUENCE</scope>
    <source>
        <strain evidence="2">CGMCC 1.14988</strain>
    </source>
</reference>
<dbReference type="Proteomes" id="UP000650511">
    <property type="component" value="Unassembled WGS sequence"/>
</dbReference>
<dbReference type="EMBL" id="BMHA01000014">
    <property type="protein sequence ID" value="GGI09062.1"/>
    <property type="molecule type" value="Genomic_DNA"/>
</dbReference>
<sequence length="123" mass="12895">MRLPTALRPTVGDDDARGPAPAPPTPRHGLLPTVVAAVRLPGDLLLALGYVVRQLPFLVQDLRSLVNDLARLAHVGDPGALSDLVAGLARAASTEGELTRLLRAAAELAEARAEVERGQTPET</sequence>
<organism evidence="2 3">
    <name type="scientific">Egicoccus halophilus</name>
    <dbReference type="NCBI Taxonomy" id="1670830"/>
    <lineage>
        <taxon>Bacteria</taxon>
        <taxon>Bacillati</taxon>
        <taxon>Actinomycetota</taxon>
        <taxon>Nitriliruptoria</taxon>
        <taxon>Egicoccales</taxon>
        <taxon>Egicoccaceae</taxon>
        <taxon>Egicoccus</taxon>
    </lineage>
</organism>
<reference evidence="2" key="1">
    <citation type="journal article" date="2014" name="Int. J. Syst. Evol. Microbiol.">
        <title>Complete genome sequence of Corynebacterium casei LMG S-19264T (=DSM 44701T), isolated from a smear-ripened cheese.</title>
        <authorList>
            <consortium name="US DOE Joint Genome Institute (JGI-PGF)"/>
            <person name="Walter F."/>
            <person name="Albersmeier A."/>
            <person name="Kalinowski J."/>
            <person name="Ruckert C."/>
        </authorList>
    </citation>
    <scope>NUCLEOTIDE SEQUENCE</scope>
    <source>
        <strain evidence="2">CGMCC 1.14988</strain>
    </source>
</reference>
<protein>
    <submittedName>
        <fullName evidence="2">Uncharacterized protein</fullName>
    </submittedName>
</protein>
<keyword evidence="3" id="KW-1185">Reference proteome</keyword>
<evidence type="ECO:0000313" key="2">
    <source>
        <dbReference type="EMBL" id="GGI09062.1"/>
    </source>
</evidence>